<proteinExistence type="predicted"/>
<sequence length="210" mass="21873">MRTPIPVVWRVVLAASPILAAILVSVASRRTWMERAGIGLTGADVTGGLITATALMLVITVALLLVVKTVGRRVTGIVQALVGVGIAAVVLTHRSASPHQWAAKGVDAGAPQMTVTPWPWVCLVAGAMTIVTGAGIAAFADRWPSRSARRTGELVGDSRSAWDALDRGEDPTLADFRTQPGARSQAEPESSESNSDELAHEGGNGSHNGR</sequence>
<feature type="transmembrane region" description="Helical" evidence="2">
    <location>
        <begin position="118"/>
        <end position="140"/>
    </location>
</feature>
<evidence type="ECO:0000256" key="1">
    <source>
        <dbReference type="SAM" id="MobiDB-lite"/>
    </source>
</evidence>
<reference evidence="3 4" key="1">
    <citation type="submission" date="2011-06" db="EMBL/GenBank/DDBJ databases">
        <authorList>
            <person name="Muzny D."/>
            <person name="Qin X."/>
            <person name="Deng J."/>
            <person name="Jiang H."/>
            <person name="Liu Y."/>
            <person name="Qu J."/>
            <person name="Song X.-Z."/>
            <person name="Zhang L."/>
            <person name="Thornton R."/>
            <person name="Coyle M."/>
            <person name="Francisco L."/>
            <person name="Jackson L."/>
            <person name="Javaid M."/>
            <person name="Korchina V."/>
            <person name="Kovar C."/>
            <person name="Mata R."/>
            <person name="Mathew T."/>
            <person name="Ngo R."/>
            <person name="Nguyen L."/>
            <person name="Nguyen N."/>
            <person name="Okwuonu G."/>
            <person name="Ongeri F."/>
            <person name="Pham C."/>
            <person name="Simmons D."/>
            <person name="Wilczek-Boney K."/>
            <person name="Hale W."/>
            <person name="Jakkamsetti A."/>
            <person name="Pham P."/>
            <person name="Ruth R."/>
            <person name="San Lucas F."/>
            <person name="Warren J."/>
            <person name="Zhang J."/>
            <person name="Zhao Z."/>
            <person name="Zhou C."/>
            <person name="Zhu D."/>
            <person name="Lee S."/>
            <person name="Bess C."/>
            <person name="Blankenburg K."/>
            <person name="Forbes L."/>
            <person name="Fu Q."/>
            <person name="Gubbala S."/>
            <person name="Hirani K."/>
            <person name="Jayaseelan J.C."/>
            <person name="Lara F."/>
            <person name="Munidasa M."/>
            <person name="Palculict T."/>
            <person name="Patil S."/>
            <person name="Pu L.-L."/>
            <person name="Saada N."/>
            <person name="Tang L."/>
            <person name="Weissenberger G."/>
            <person name="Zhu Y."/>
            <person name="Hemphill L."/>
            <person name="Shang Y."/>
            <person name="Youmans B."/>
            <person name="Ayvaz T."/>
            <person name="Ross M."/>
            <person name="Santibanez J."/>
            <person name="Aqrawi P."/>
            <person name="Gross S."/>
            <person name="Joshi V."/>
            <person name="Fowler G."/>
            <person name="Nazareth L."/>
            <person name="Reid J."/>
            <person name="Worley K."/>
            <person name="Petrosino J."/>
            <person name="Highlander S."/>
            <person name="Gibbs R."/>
        </authorList>
    </citation>
    <scope>NUCLEOTIDE SEQUENCE [LARGE SCALE GENOMIC DNA]</scope>
    <source>
        <strain evidence="3 4">ATCC 25577</strain>
    </source>
</reference>
<dbReference type="EMBL" id="AGBA01000015">
    <property type="protein sequence ID" value="EGY76872.1"/>
    <property type="molecule type" value="Genomic_DNA"/>
</dbReference>
<dbReference type="HOGENOM" id="CLU_084749_3_0_11"/>
<dbReference type="Pfam" id="PF09534">
    <property type="entry name" value="Trp_oprn_chp"/>
    <property type="match status" value="1"/>
</dbReference>
<name>G4CZF3_9ACTN</name>
<keyword evidence="2" id="KW-1133">Transmembrane helix</keyword>
<feature type="region of interest" description="Disordered" evidence="1">
    <location>
        <begin position="149"/>
        <end position="210"/>
    </location>
</feature>
<keyword evidence="4" id="KW-1185">Reference proteome</keyword>
<dbReference type="Proteomes" id="UP000005332">
    <property type="component" value="Unassembled WGS sequence"/>
</dbReference>
<evidence type="ECO:0000313" key="4">
    <source>
        <dbReference type="Proteomes" id="UP000005332"/>
    </source>
</evidence>
<dbReference type="PATRIC" id="fig|997355.3.peg.1795"/>
<evidence type="ECO:0000256" key="2">
    <source>
        <dbReference type="SAM" id="Phobius"/>
    </source>
</evidence>
<keyword evidence="2 3" id="KW-0812">Transmembrane</keyword>
<evidence type="ECO:0000313" key="3">
    <source>
        <dbReference type="EMBL" id="EGY76872.1"/>
    </source>
</evidence>
<accession>G4CZF3</accession>
<keyword evidence="2" id="KW-0472">Membrane</keyword>
<feature type="transmembrane region" description="Helical" evidence="2">
    <location>
        <begin position="7"/>
        <end position="27"/>
    </location>
</feature>
<feature type="transmembrane region" description="Helical" evidence="2">
    <location>
        <begin position="74"/>
        <end position="91"/>
    </location>
</feature>
<organism evidence="3 4">
    <name type="scientific">Cutibacterium avidum ATCC 25577</name>
    <dbReference type="NCBI Taxonomy" id="997355"/>
    <lineage>
        <taxon>Bacteria</taxon>
        <taxon>Bacillati</taxon>
        <taxon>Actinomycetota</taxon>
        <taxon>Actinomycetes</taxon>
        <taxon>Propionibacteriales</taxon>
        <taxon>Propionibacteriaceae</taxon>
        <taxon>Cutibacterium</taxon>
    </lineage>
</organism>
<feature type="transmembrane region" description="Helical" evidence="2">
    <location>
        <begin position="47"/>
        <end position="67"/>
    </location>
</feature>
<gene>
    <name evidence="3" type="ORF">HMPREF9153_1825</name>
</gene>
<comment type="caution">
    <text evidence="3">The sequence shown here is derived from an EMBL/GenBank/DDBJ whole genome shotgun (WGS) entry which is preliminary data.</text>
</comment>
<dbReference type="InterPro" id="IPR019051">
    <property type="entry name" value="Trp_biosyn_TM_oprn/chp"/>
</dbReference>
<protein>
    <submittedName>
        <fullName evidence="3">Tryptophan-associated transmembrane protein</fullName>
    </submittedName>
</protein>
<dbReference type="AlphaFoldDB" id="G4CZF3"/>